<gene>
    <name evidence="1" type="ORF">EJB05_14031</name>
</gene>
<dbReference type="EMBL" id="RWGY01000007">
    <property type="protein sequence ID" value="TVU40564.1"/>
    <property type="molecule type" value="Genomic_DNA"/>
</dbReference>
<dbReference type="Gramene" id="TVU40564">
    <property type="protein sequence ID" value="TVU40564"/>
    <property type="gene ID" value="EJB05_14031"/>
</dbReference>
<sequence>QLLDYSPSAKAAASKLSERPVPVLKLLGFDAGDLPQLSLLGKRCHLDGVGHSLLDLLECVLDLLLALHKPHEPCCTVVPELQDVLERQQALGETDLFEQLDRLLAADGVSLDDLCAGAVALNLGRHLVELFYEVISPRKSDVR</sequence>
<protein>
    <submittedName>
        <fullName evidence="1">Uncharacterized protein</fullName>
    </submittedName>
</protein>
<dbReference type="Proteomes" id="UP000324897">
    <property type="component" value="Chromosome 4"/>
</dbReference>
<name>A0A5J9VYY7_9POAL</name>
<evidence type="ECO:0000313" key="1">
    <source>
        <dbReference type="EMBL" id="TVU40564.1"/>
    </source>
</evidence>
<comment type="caution">
    <text evidence="1">The sequence shown here is derived from an EMBL/GenBank/DDBJ whole genome shotgun (WGS) entry which is preliminary data.</text>
</comment>
<proteinExistence type="predicted"/>
<feature type="non-terminal residue" evidence="1">
    <location>
        <position position="1"/>
    </location>
</feature>
<accession>A0A5J9VYY7</accession>
<evidence type="ECO:0000313" key="2">
    <source>
        <dbReference type="Proteomes" id="UP000324897"/>
    </source>
</evidence>
<dbReference type="AlphaFoldDB" id="A0A5J9VYY7"/>
<organism evidence="1 2">
    <name type="scientific">Eragrostis curvula</name>
    <name type="common">weeping love grass</name>
    <dbReference type="NCBI Taxonomy" id="38414"/>
    <lineage>
        <taxon>Eukaryota</taxon>
        <taxon>Viridiplantae</taxon>
        <taxon>Streptophyta</taxon>
        <taxon>Embryophyta</taxon>
        <taxon>Tracheophyta</taxon>
        <taxon>Spermatophyta</taxon>
        <taxon>Magnoliopsida</taxon>
        <taxon>Liliopsida</taxon>
        <taxon>Poales</taxon>
        <taxon>Poaceae</taxon>
        <taxon>PACMAD clade</taxon>
        <taxon>Chloridoideae</taxon>
        <taxon>Eragrostideae</taxon>
        <taxon>Eragrostidinae</taxon>
        <taxon>Eragrostis</taxon>
    </lineage>
</organism>
<reference evidence="1 2" key="1">
    <citation type="journal article" date="2019" name="Sci. Rep.">
        <title>A high-quality genome of Eragrostis curvula grass provides insights into Poaceae evolution and supports new strategies to enhance forage quality.</title>
        <authorList>
            <person name="Carballo J."/>
            <person name="Santos B.A.C.M."/>
            <person name="Zappacosta D."/>
            <person name="Garbus I."/>
            <person name="Selva J.P."/>
            <person name="Gallo C.A."/>
            <person name="Diaz A."/>
            <person name="Albertini E."/>
            <person name="Caccamo M."/>
            <person name="Echenique V."/>
        </authorList>
    </citation>
    <scope>NUCLEOTIDE SEQUENCE [LARGE SCALE GENOMIC DNA]</scope>
    <source>
        <strain evidence="2">cv. Victoria</strain>
        <tissue evidence="1">Leaf</tissue>
    </source>
</reference>
<keyword evidence="2" id="KW-1185">Reference proteome</keyword>